<dbReference type="STRING" id="1797737.A2196_00600"/>
<keyword evidence="1" id="KW-0812">Transmembrane</keyword>
<reference evidence="2 3" key="1">
    <citation type="journal article" date="2016" name="Nat. Commun.">
        <title>Thousands of microbial genomes shed light on interconnected biogeochemical processes in an aquifer system.</title>
        <authorList>
            <person name="Anantharaman K."/>
            <person name="Brown C.T."/>
            <person name="Hug L.A."/>
            <person name="Sharon I."/>
            <person name="Castelle C.J."/>
            <person name="Probst A.J."/>
            <person name="Thomas B.C."/>
            <person name="Singh A."/>
            <person name="Wilkins M.J."/>
            <person name="Karaoz U."/>
            <person name="Brodie E.L."/>
            <person name="Williams K.H."/>
            <person name="Hubbard S.S."/>
            <person name="Banfield J.F."/>
        </authorList>
    </citation>
    <scope>NUCLEOTIDE SEQUENCE [LARGE SCALE GENOMIC DNA]</scope>
</reference>
<keyword evidence="1" id="KW-0472">Membrane</keyword>
<name>A0A1F5HAX3_9BACT</name>
<comment type="caution">
    <text evidence="2">The sequence shown here is derived from an EMBL/GenBank/DDBJ whole genome shotgun (WGS) entry which is preliminary data.</text>
</comment>
<feature type="transmembrane region" description="Helical" evidence="1">
    <location>
        <begin position="164"/>
        <end position="183"/>
    </location>
</feature>
<evidence type="ECO:0000256" key="1">
    <source>
        <dbReference type="SAM" id="Phobius"/>
    </source>
</evidence>
<dbReference type="PANTHER" id="PTHR43861">
    <property type="entry name" value="TRANS-ACONITATE 2-METHYLTRANSFERASE-RELATED"/>
    <property type="match status" value="1"/>
</dbReference>
<evidence type="ECO:0000313" key="3">
    <source>
        <dbReference type="Proteomes" id="UP000176751"/>
    </source>
</evidence>
<dbReference type="Gene3D" id="3.40.50.150">
    <property type="entry name" value="Vaccinia Virus protein VP39"/>
    <property type="match status" value="1"/>
</dbReference>
<protein>
    <recommendedName>
        <fullName evidence="4">Methyltransferase domain-containing protein</fullName>
    </recommendedName>
</protein>
<dbReference type="InterPro" id="IPR029063">
    <property type="entry name" value="SAM-dependent_MTases_sf"/>
</dbReference>
<organism evidence="2 3">
    <name type="scientific">Candidatus Curtissbacteria bacterium RIFOXYA1_FULL_41_14</name>
    <dbReference type="NCBI Taxonomy" id="1797737"/>
    <lineage>
        <taxon>Bacteria</taxon>
        <taxon>Candidatus Curtissiibacteriota</taxon>
    </lineage>
</organism>
<dbReference type="EMBL" id="MFCA01000029">
    <property type="protein sequence ID" value="OGE01195.1"/>
    <property type="molecule type" value="Genomic_DNA"/>
</dbReference>
<accession>A0A1F5HAX3</accession>
<proteinExistence type="predicted"/>
<dbReference type="Pfam" id="PF13489">
    <property type="entry name" value="Methyltransf_23"/>
    <property type="match status" value="1"/>
</dbReference>
<keyword evidence="1" id="KW-1133">Transmembrane helix</keyword>
<dbReference type="SUPFAM" id="SSF53335">
    <property type="entry name" value="S-adenosyl-L-methionine-dependent methyltransferases"/>
    <property type="match status" value="1"/>
</dbReference>
<dbReference type="AlphaFoldDB" id="A0A1F5HAX3"/>
<evidence type="ECO:0000313" key="2">
    <source>
        <dbReference type="EMBL" id="OGE01195.1"/>
    </source>
</evidence>
<dbReference type="CDD" id="cd02440">
    <property type="entry name" value="AdoMet_MTases"/>
    <property type="match status" value="1"/>
</dbReference>
<gene>
    <name evidence="2" type="ORF">A2196_00600</name>
</gene>
<dbReference type="Proteomes" id="UP000176751">
    <property type="component" value="Unassembled WGS sequence"/>
</dbReference>
<sequence>MEYRGKKSLDIMKTTAKRYNQWLVTQVKNHLKSPILDAGAGNGAFVELLLKDYLVYAIDQDLELATNLQKILPKEKAGYGDIEQAIYFFNKKKFKTIMCFNVLEHIKNDDKALLNLYNLLSHRGKLIILVPAHQWAYGEMDKEINHFRRYSKDSLKNLLENNHFTIISIKYLNMFGLLGWFVAGKIFKRKMVSAGQIGIFDKIMGLITILEKRIEPPVGLSIFAVCQKK</sequence>
<dbReference type="PANTHER" id="PTHR43861:SF6">
    <property type="entry name" value="METHYLTRANSFERASE TYPE 11"/>
    <property type="match status" value="1"/>
</dbReference>
<evidence type="ECO:0008006" key="4">
    <source>
        <dbReference type="Google" id="ProtNLM"/>
    </source>
</evidence>